<gene>
    <name evidence="1" type="ORF">UX03_C0006G0012</name>
</gene>
<dbReference type="EMBL" id="LCKQ01000006">
    <property type="protein sequence ID" value="KKU03982.1"/>
    <property type="molecule type" value="Genomic_DNA"/>
</dbReference>
<protein>
    <submittedName>
        <fullName evidence="1">Uncharacterized protein</fullName>
    </submittedName>
</protein>
<sequence>MNDLITIVNYIVRRSNQLKNKLTGIQDAPVEFVCIFCQNEEEYGEFTNSCQKLGKIVQDTPSGFTYLLEKPIKTEAGFLKLLKIRKPDPERKERGDADFNTDYKELKKKYQNNPKFELVKRDTFEMLRLSDPKSDVMACFSSSPLSKDLGIKL</sequence>
<reference evidence="1 2" key="1">
    <citation type="journal article" date="2015" name="Nature">
        <title>rRNA introns, odd ribosomes, and small enigmatic genomes across a large radiation of phyla.</title>
        <authorList>
            <person name="Brown C.T."/>
            <person name="Hug L.A."/>
            <person name="Thomas B.C."/>
            <person name="Sharon I."/>
            <person name="Castelle C.J."/>
            <person name="Singh A."/>
            <person name="Wilkins M.J."/>
            <person name="Williams K.H."/>
            <person name="Banfield J.F."/>
        </authorList>
    </citation>
    <scope>NUCLEOTIDE SEQUENCE [LARGE SCALE GENOMIC DNA]</scope>
</reference>
<organism evidence="1 2">
    <name type="scientific">Candidatus Woesebacteria bacterium GW2011_GWE1_45_18</name>
    <dbReference type="NCBI Taxonomy" id="1618598"/>
    <lineage>
        <taxon>Bacteria</taxon>
        <taxon>Candidatus Woeseibacteriota</taxon>
    </lineage>
</organism>
<comment type="caution">
    <text evidence="1">The sequence shown here is derived from an EMBL/GenBank/DDBJ whole genome shotgun (WGS) entry which is preliminary data.</text>
</comment>
<name>A0A0G1M798_9BACT</name>
<evidence type="ECO:0000313" key="2">
    <source>
        <dbReference type="Proteomes" id="UP000034086"/>
    </source>
</evidence>
<dbReference type="AlphaFoldDB" id="A0A0G1M798"/>
<proteinExistence type="predicted"/>
<dbReference type="Proteomes" id="UP000034086">
    <property type="component" value="Unassembled WGS sequence"/>
</dbReference>
<evidence type="ECO:0000313" key="1">
    <source>
        <dbReference type="EMBL" id="KKU03982.1"/>
    </source>
</evidence>
<accession>A0A0G1M798</accession>